<sequence>MTDLALIDNDVILKLCCYGHHGSFGVALGELRPAMLSVGRYALRDRVRRSKRIIDRERVARALEETFGAIALAEPDQEEVALAADMEEEATRRSLAFDAGESQLIAIMLRRASRLLLTGDKRAVSAIHALEIEGADGRVACLEQLMATLLSLFGIEALRPAVCAEPQADRAVTACFSCAAAHVDEAGVRSGLASYVAHLRAASGSKLVPGDDLSAAAA</sequence>
<evidence type="ECO:0000313" key="2">
    <source>
        <dbReference type="Proteomes" id="UP000219494"/>
    </source>
</evidence>
<evidence type="ECO:0000313" key="1">
    <source>
        <dbReference type="EMBL" id="SOB80698.1"/>
    </source>
</evidence>
<organism evidence="1 2">
    <name type="scientific">Sphingomonas guangdongensis</name>
    <dbReference type="NCBI Taxonomy" id="1141890"/>
    <lineage>
        <taxon>Bacteria</taxon>
        <taxon>Pseudomonadati</taxon>
        <taxon>Pseudomonadota</taxon>
        <taxon>Alphaproteobacteria</taxon>
        <taxon>Sphingomonadales</taxon>
        <taxon>Sphingomonadaceae</taxon>
        <taxon>Sphingomonas</taxon>
    </lineage>
</organism>
<proteinExistence type="predicted"/>
<keyword evidence="2" id="KW-1185">Reference proteome</keyword>
<dbReference type="Proteomes" id="UP000219494">
    <property type="component" value="Unassembled WGS sequence"/>
</dbReference>
<reference evidence="1 2" key="1">
    <citation type="submission" date="2017-07" db="EMBL/GenBank/DDBJ databases">
        <authorList>
            <person name="Sun Z.S."/>
            <person name="Albrecht U."/>
            <person name="Echele G."/>
            <person name="Lee C.C."/>
        </authorList>
    </citation>
    <scope>NUCLEOTIDE SEQUENCE [LARGE SCALE GENOMIC DNA]</scope>
    <source>
        <strain evidence="1 2">CGMCC 1.12672</strain>
    </source>
</reference>
<gene>
    <name evidence="1" type="ORF">SAMN06297144_1194</name>
</gene>
<name>A0A285QGR4_9SPHN</name>
<dbReference type="AlphaFoldDB" id="A0A285QGR4"/>
<evidence type="ECO:0008006" key="3">
    <source>
        <dbReference type="Google" id="ProtNLM"/>
    </source>
</evidence>
<dbReference type="EMBL" id="OBMI01000001">
    <property type="protein sequence ID" value="SOB80698.1"/>
    <property type="molecule type" value="Genomic_DNA"/>
</dbReference>
<protein>
    <recommendedName>
        <fullName evidence="3">PIN domain-containing protein</fullName>
    </recommendedName>
</protein>
<accession>A0A285QGR4</accession>